<dbReference type="InterPro" id="IPR001054">
    <property type="entry name" value="A/G_cyclase"/>
</dbReference>
<evidence type="ECO:0000259" key="8">
    <source>
        <dbReference type="PROSITE" id="PS50125"/>
    </source>
</evidence>
<dbReference type="GO" id="GO:0004016">
    <property type="term" value="F:adenylate cyclase activity"/>
    <property type="evidence" value="ECO:0007669"/>
    <property type="project" value="TreeGrafter"/>
</dbReference>
<dbReference type="AlphaFoldDB" id="A0A1W0X676"/>
<keyword evidence="10" id="KW-1185">Reference proteome</keyword>
<evidence type="ECO:0000256" key="4">
    <source>
        <dbReference type="ARBA" id="ARBA00022989"/>
    </source>
</evidence>
<comment type="caution">
    <text evidence="9">The sequence shown here is derived from an EMBL/GenBank/DDBJ whole genome shotgun (WGS) entry which is preliminary data.</text>
</comment>
<evidence type="ECO:0000256" key="7">
    <source>
        <dbReference type="ARBA" id="ARBA00023239"/>
    </source>
</evidence>
<dbReference type="GO" id="GO:0007168">
    <property type="term" value="P:receptor guanylyl cyclase signaling pathway"/>
    <property type="evidence" value="ECO:0007669"/>
    <property type="project" value="TreeGrafter"/>
</dbReference>
<dbReference type="GO" id="GO:0005886">
    <property type="term" value="C:plasma membrane"/>
    <property type="evidence" value="ECO:0007669"/>
    <property type="project" value="TreeGrafter"/>
</dbReference>
<evidence type="ECO:0000256" key="6">
    <source>
        <dbReference type="ARBA" id="ARBA00023180"/>
    </source>
</evidence>
<dbReference type="GO" id="GO:0004672">
    <property type="term" value="F:protein kinase activity"/>
    <property type="evidence" value="ECO:0007669"/>
    <property type="project" value="InterPro"/>
</dbReference>
<proteinExistence type="predicted"/>
<keyword evidence="4" id="KW-1133">Transmembrane helix</keyword>
<gene>
    <name evidence="9" type="ORF">BV898_03068</name>
</gene>
<dbReference type="EMBL" id="MTYJ01000014">
    <property type="protein sequence ID" value="OQV23019.1"/>
    <property type="molecule type" value="Genomic_DNA"/>
</dbReference>
<dbReference type="GO" id="GO:0035556">
    <property type="term" value="P:intracellular signal transduction"/>
    <property type="evidence" value="ECO:0007669"/>
    <property type="project" value="InterPro"/>
</dbReference>
<protein>
    <recommendedName>
        <fullName evidence="8">Guanylate cyclase domain-containing protein</fullName>
    </recommendedName>
</protein>
<dbReference type="InterPro" id="IPR011009">
    <property type="entry name" value="Kinase-like_dom_sf"/>
</dbReference>
<dbReference type="GO" id="GO:0004383">
    <property type="term" value="F:guanylate cyclase activity"/>
    <property type="evidence" value="ECO:0007669"/>
    <property type="project" value="TreeGrafter"/>
</dbReference>
<dbReference type="PROSITE" id="PS50125">
    <property type="entry name" value="GUANYLATE_CYCLASE_2"/>
    <property type="match status" value="1"/>
</dbReference>
<reference evidence="10" key="1">
    <citation type="submission" date="2017-01" db="EMBL/GenBank/DDBJ databases">
        <title>Comparative genomics of anhydrobiosis in the tardigrade Hypsibius dujardini.</title>
        <authorList>
            <person name="Yoshida Y."/>
            <person name="Koutsovoulos G."/>
            <person name="Laetsch D."/>
            <person name="Stevens L."/>
            <person name="Kumar S."/>
            <person name="Horikawa D."/>
            <person name="Ishino K."/>
            <person name="Komine S."/>
            <person name="Tomita M."/>
            <person name="Blaxter M."/>
            <person name="Arakawa K."/>
        </authorList>
    </citation>
    <scope>NUCLEOTIDE SEQUENCE [LARGE SCALE GENOMIC DNA]</scope>
    <source>
        <strain evidence="10">Z151</strain>
    </source>
</reference>
<dbReference type="Proteomes" id="UP000192578">
    <property type="component" value="Unassembled WGS sequence"/>
</dbReference>
<evidence type="ECO:0000313" key="9">
    <source>
        <dbReference type="EMBL" id="OQV23019.1"/>
    </source>
</evidence>
<evidence type="ECO:0000256" key="5">
    <source>
        <dbReference type="ARBA" id="ARBA00023136"/>
    </source>
</evidence>
<keyword evidence="5" id="KW-0472">Membrane</keyword>
<dbReference type="Gene3D" id="1.10.510.10">
    <property type="entry name" value="Transferase(Phosphotransferase) domain 1"/>
    <property type="match status" value="1"/>
</dbReference>
<organism evidence="9 10">
    <name type="scientific">Hypsibius exemplaris</name>
    <name type="common">Freshwater tardigrade</name>
    <dbReference type="NCBI Taxonomy" id="2072580"/>
    <lineage>
        <taxon>Eukaryota</taxon>
        <taxon>Metazoa</taxon>
        <taxon>Ecdysozoa</taxon>
        <taxon>Tardigrada</taxon>
        <taxon>Eutardigrada</taxon>
        <taxon>Parachela</taxon>
        <taxon>Hypsibioidea</taxon>
        <taxon>Hypsibiidae</taxon>
        <taxon>Hypsibius</taxon>
    </lineage>
</organism>
<evidence type="ECO:0000256" key="2">
    <source>
        <dbReference type="ARBA" id="ARBA00022692"/>
    </source>
</evidence>
<evidence type="ECO:0000313" key="10">
    <source>
        <dbReference type="Proteomes" id="UP000192578"/>
    </source>
</evidence>
<dbReference type="PANTHER" id="PTHR11920">
    <property type="entry name" value="GUANYLYL CYCLASE"/>
    <property type="match status" value="1"/>
</dbReference>
<dbReference type="OrthoDB" id="1890790at2759"/>
<sequence>MSTEGICQYIVTEIYAKGLLVDILSFSIMKMDWSFKNSLIKDAVFVRDIFLVADNPLRLWHQIFRLFDPVRRELHCSNELYDLMERCWKEIPVERPTFPKIKERLKKVIGDYGDNIVDVLFKRMEQGERVDPEAYENVSIYFSNIVGFTTIAAAGSPREVVSPSTDCTRF</sequence>
<accession>A0A1W0X676</accession>
<dbReference type="Gene3D" id="3.30.70.1230">
    <property type="entry name" value="Nucleotide cyclase"/>
    <property type="match status" value="1"/>
</dbReference>
<keyword evidence="2" id="KW-0812">Transmembrane</keyword>
<keyword evidence="6" id="KW-0325">Glycoprotein</keyword>
<dbReference type="Pfam" id="PF07714">
    <property type="entry name" value="PK_Tyr_Ser-Thr"/>
    <property type="match status" value="1"/>
</dbReference>
<dbReference type="GO" id="GO:0001653">
    <property type="term" value="F:peptide receptor activity"/>
    <property type="evidence" value="ECO:0007669"/>
    <property type="project" value="TreeGrafter"/>
</dbReference>
<keyword evidence="3" id="KW-0547">Nucleotide-binding</keyword>
<keyword evidence="7" id="KW-0456">Lyase</keyword>
<dbReference type="GO" id="GO:0000166">
    <property type="term" value="F:nucleotide binding"/>
    <property type="evidence" value="ECO:0007669"/>
    <property type="project" value="UniProtKB-KW"/>
</dbReference>
<dbReference type="PANTHER" id="PTHR11920:SF335">
    <property type="entry name" value="GUANYLATE CYCLASE"/>
    <property type="match status" value="1"/>
</dbReference>
<comment type="subcellular location">
    <subcellularLocation>
        <location evidence="1">Membrane</location>
        <topology evidence="1">Single-pass membrane protein</topology>
    </subcellularLocation>
</comment>
<dbReference type="InterPro" id="IPR029787">
    <property type="entry name" value="Nucleotide_cyclase"/>
</dbReference>
<dbReference type="SUPFAM" id="SSF56112">
    <property type="entry name" value="Protein kinase-like (PK-like)"/>
    <property type="match status" value="1"/>
</dbReference>
<dbReference type="InterPro" id="IPR050401">
    <property type="entry name" value="Cyclic_nucleotide_synthase"/>
</dbReference>
<dbReference type="SUPFAM" id="SSF55073">
    <property type="entry name" value="Nucleotide cyclase"/>
    <property type="match status" value="1"/>
</dbReference>
<evidence type="ECO:0000256" key="3">
    <source>
        <dbReference type="ARBA" id="ARBA00022741"/>
    </source>
</evidence>
<name>A0A1W0X676_HYPEX</name>
<evidence type="ECO:0000256" key="1">
    <source>
        <dbReference type="ARBA" id="ARBA00004167"/>
    </source>
</evidence>
<feature type="domain" description="Guanylate cyclase" evidence="8">
    <location>
        <begin position="139"/>
        <end position="170"/>
    </location>
</feature>
<dbReference type="InterPro" id="IPR001245">
    <property type="entry name" value="Ser-Thr/Tyr_kinase_cat_dom"/>
</dbReference>